<accession>A0A084VJ80</accession>
<protein>
    <submittedName>
        <fullName evidence="1 2">Uncharacterized protein</fullName>
    </submittedName>
</protein>
<proteinExistence type="predicted"/>
<gene>
    <name evidence="1" type="ORF">ZHAS_00005291</name>
</gene>
<sequence>MTNPRKYRDKIKIQEEKMKQQRQEYERTMQEMAPIIGRRTPCGCGQALRMPKSCGTPRSRQILNDVIELDLQRISYGPKNLLPRQTGFTRAFRFLAPPQTLTPR</sequence>
<evidence type="ECO:0000313" key="1">
    <source>
        <dbReference type="EMBL" id="KFB38024.1"/>
    </source>
</evidence>
<dbReference type="EMBL" id="KE524860">
    <property type="protein sequence ID" value="KFB38024.1"/>
    <property type="molecule type" value="Genomic_DNA"/>
</dbReference>
<name>A0A084VJ80_ANOSI</name>
<evidence type="ECO:0000313" key="3">
    <source>
        <dbReference type="Proteomes" id="UP000030765"/>
    </source>
</evidence>
<dbReference type="VEuPathDB" id="VectorBase:ASIC005291"/>
<keyword evidence="3" id="KW-1185">Reference proteome</keyword>
<dbReference type="EnsemblMetazoa" id="ASIC005291-RA">
    <property type="protein sequence ID" value="ASIC005291-PA"/>
    <property type="gene ID" value="ASIC005291"/>
</dbReference>
<reference evidence="2" key="2">
    <citation type="submission" date="2020-05" db="UniProtKB">
        <authorList>
            <consortium name="EnsemblMetazoa"/>
        </authorList>
    </citation>
    <scope>IDENTIFICATION</scope>
</reference>
<dbReference type="EMBL" id="ATLV01013474">
    <property type="status" value="NOT_ANNOTATED_CDS"/>
    <property type="molecule type" value="Genomic_DNA"/>
</dbReference>
<dbReference type="Proteomes" id="UP000030765">
    <property type="component" value="Unassembled WGS sequence"/>
</dbReference>
<reference evidence="1 3" key="1">
    <citation type="journal article" date="2014" name="BMC Genomics">
        <title>Genome sequence of Anopheles sinensis provides insight into genetics basis of mosquito competence for malaria parasites.</title>
        <authorList>
            <person name="Zhou D."/>
            <person name="Zhang D."/>
            <person name="Ding G."/>
            <person name="Shi L."/>
            <person name="Hou Q."/>
            <person name="Ye Y."/>
            <person name="Xu Y."/>
            <person name="Zhou H."/>
            <person name="Xiong C."/>
            <person name="Li S."/>
            <person name="Yu J."/>
            <person name="Hong S."/>
            <person name="Yu X."/>
            <person name="Zou P."/>
            <person name="Chen C."/>
            <person name="Chang X."/>
            <person name="Wang W."/>
            <person name="Lv Y."/>
            <person name="Sun Y."/>
            <person name="Ma L."/>
            <person name="Shen B."/>
            <person name="Zhu C."/>
        </authorList>
    </citation>
    <scope>NUCLEOTIDE SEQUENCE [LARGE SCALE GENOMIC DNA]</scope>
</reference>
<dbReference type="AlphaFoldDB" id="A0A084VJ80"/>
<organism evidence="1">
    <name type="scientific">Anopheles sinensis</name>
    <name type="common">Mosquito</name>
    <dbReference type="NCBI Taxonomy" id="74873"/>
    <lineage>
        <taxon>Eukaryota</taxon>
        <taxon>Metazoa</taxon>
        <taxon>Ecdysozoa</taxon>
        <taxon>Arthropoda</taxon>
        <taxon>Hexapoda</taxon>
        <taxon>Insecta</taxon>
        <taxon>Pterygota</taxon>
        <taxon>Neoptera</taxon>
        <taxon>Endopterygota</taxon>
        <taxon>Diptera</taxon>
        <taxon>Nematocera</taxon>
        <taxon>Culicoidea</taxon>
        <taxon>Culicidae</taxon>
        <taxon>Anophelinae</taxon>
        <taxon>Anopheles</taxon>
    </lineage>
</organism>
<evidence type="ECO:0000313" key="2">
    <source>
        <dbReference type="EnsemblMetazoa" id="ASIC005291-PA"/>
    </source>
</evidence>